<dbReference type="EnsemblMetazoa" id="BGLB019987-RA">
    <property type="protein sequence ID" value="BGLB019987-PA"/>
    <property type="gene ID" value="BGLB019987"/>
</dbReference>
<dbReference type="OrthoDB" id="6287208at2759"/>
<accession>A0A2C9KI77</accession>
<sequence length="308" mass="34789">MRLFQSQPLPSEPEQSDPELDLDRKVKLLKQTSHIVKEKGHRVATPDKMAILELASNFEKRKLGKQQQILTDIAKRCQEQEVHDLSARLTTRCELLATPRLTSDSSFYMSKRLTTDRLSEFTSDSVMYAGTTVSERPPQEKTYKFFPARNKIRQQTTLHSDLDLHNSDSSRLINNPLPLEQLRSSEGSKILLPEKTFTKPLNGFQHRRRHYKSQRGRKSKPLSNSMMPGLNYLYLGFSARGSKSSAALQSHALFSLGDPASHHIAMDEDKKSAENLPGPNTENSVTRNILHVPSIESIGRSLAKGLDV</sequence>
<protein>
    <submittedName>
        <fullName evidence="1">Uncharacterized protein</fullName>
    </submittedName>
</protein>
<evidence type="ECO:0000313" key="1">
    <source>
        <dbReference type="EnsemblMetazoa" id="BGLB019987-PA"/>
    </source>
</evidence>
<dbReference type="AlphaFoldDB" id="A0A2C9KI77"/>
<dbReference type="VEuPathDB" id="VectorBase:BGLAX_042242"/>
<proteinExistence type="predicted"/>
<name>A0A2C9KI77_BIOGL</name>
<organism evidence="1 2">
    <name type="scientific">Biomphalaria glabrata</name>
    <name type="common">Bloodfluke planorb</name>
    <name type="synonym">Freshwater snail</name>
    <dbReference type="NCBI Taxonomy" id="6526"/>
    <lineage>
        <taxon>Eukaryota</taxon>
        <taxon>Metazoa</taxon>
        <taxon>Spiralia</taxon>
        <taxon>Lophotrochozoa</taxon>
        <taxon>Mollusca</taxon>
        <taxon>Gastropoda</taxon>
        <taxon>Heterobranchia</taxon>
        <taxon>Euthyneura</taxon>
        <taxon>Panpulmonata</taxon>
        <taxon>Hygrophila</taxon>
        <taxon>Lymnaeoidea</taxon>
        <taxon>Planorbidae</taxon>
        <taxon>Biomphalaria</taxon>
    </lineage>
</organism>
<dbReference type="KEGG" id="bgt:106053484"/>
<dbReference type="VEuPathDB" id="VectorBase:BGLB019987"/>
<evidence type="ECO:0000313" key="2">
    <source>
        <dbReference type="Proteomes" id="UP000076420"/>
    </source>
</evidence>
<reference evidence="1" key="1">
    <citation type="submission" date="2020-05" db="UniProtKB">
        <authorList>
            <consortium name="EnsemblMetazoa"/>
        </authorList>
    </citation>
    <scope>IDENTIFICATION</scope>
    <source>
        <strain evidence="1">BB02</strain>
    </source>
</reference>
<dbReference type="Proteomes" id="UP000076420">
    <property type="component" value="Unassembled WGS sequence"/>
</dbReference>
<gene>
    <name evidence="1" type="primary">106053484</name>
</gene>
<dbReference type="EnsemblMetazoa" id="BGLB019987-RB">
    <property type="protein sequence ID" value="BGLB019987-PB"/>
    <property type="gene ID" value="BGLB019987"/>
</dbReference>